<protein>
    <submittedName>
        <fullName evidence="4">Zeta toxin</fullName>
    </submittedName>
</protein>
<accession>A0A3M9NME6</accession>
<dbReference type="PANTHER" id="PTHR39206">
    <property type="entry name" value="SLL8004 PROTEIN"/>
    <property type="match status" value="1"/>
</dbReference>
<dbReference type="InterPro" id="IPR010488">
    <property type="entry name" value="Zeta_toxin_domain"/>
</dbReference>
<evidence type="ECO:0000256" key="1">
    <source>
        <dbReference type="ARBA" id="ARBA00022741"/>
    </source>
</evidence>
<keyword evidence="1" id="KW-0547">Nucleotide-binding</keyword>
<dbReference type="GO" id="GO:0016301">
    <property type="term" value="F:kinase activity"/>
    <property type="evidence" value="ECO:0007669"/>
    <property type="project" value="InterPro"/>
</dbReference>
<reference evidence="4 5" key="1">
    <citation type="submission" date="2018-11" db="EMBL/GenBank/DDBJ databases">
        <title>Draft genome sequence of Ferruginibacter sp. BO-59.</title>
        <authorList>
            <person name="Im W.T."/>
        </authorList>
    </citation>
    <scope>NUCLEOTIDE SEQUENCE [LARGE SCALE GENOMIC DNA]</scope>
    <source>
        <strain evidence="4 5">BO-59</strain>
    </source>
</reference>
<evidence type="ECO:0000259" key="3">
    <source>
        <dbReference type="Pfam" id="PF06414"/>
    </source>
</evidence>
<keyword evidence="5" id="KW-1185">Reference proteome</keyword>
<dbReference type="InterPro" id="IPR027417">
    <property type="entry name" value="P-loop_NTPase"/>
</dbReference>
<dbReference type="OrthoDB" id="9791543at2"/>
<dbReference type="Pfam" id="PF06414">
    <property type="entry name" value="Zeta_toxin"/>
    <property type="match status" value="1"/>
</dbReference>
<evidence type="ECO:0000313" key="5">
    <source>
        <dbReference type="Proteomes" id="UP000267223"/>
    </source>
</evidence>
<dbReference type="PANTHER" id="PTHR39206:SF1">
    <property type="entry name" value="SLL8004 PROTEIN"/>
    <property type="match status" value="1"/>
</dbReference>
<evidence type="ECO:0000256" key="2">
    <source>
        <dbReference type="ARBA" id="ARBA00022840"/>
    </source>
</evidence>
<dbReference type="Proteomes" id="UP000267223">
    <property type="component" value="Unassembled WGS sequence"/>
</dbReference>
<name>A0A3M9NME6_9BACT</name>
<dbReference type="EMBL" id="RJJR01000002">
    <property type="protein sequence ID" value="RNI38834.1"/>
    <property type="molecule type" value="Genomic_DNA"/>
</dbReference>
<evidence type="ECO:0000313" key="4">
    <source>
        <dbReference type="EMBL" id="RNI38834.1"/>
    </source>
</evidence>
<feature type="domain" description="Zeta toxin" evidence="3">
    <location>
        <begin position="2"/>
        <end position="157"/>
    </location>
</feature>
<gene>
    <name evidence="4" type="ORF">EFY79_04005</name>
</gene>
<sequence>MPTLYILAGPNGAGKTTASKILLPEIFHCDFFLNADEIAVQLNPSNVEAVAMQAGRIMLQQIESNISLRQTFCIETTLATKSYLNLIKRAQLINYEVVLLFFYLPSAEMAKERVALRVSEGGHNIPTEIVERRYNMGLQNLKKLITVVDRWYIFNNSKSPAEKVAEGEFNKQIKIINFEIWERLKIIWNFL</sequence>
<dbReference type="SUPFAM" id="SSF52540">
    <property type="entry name" value="P-loop containing nucleoside triphosphate hydrolases"/>
    <property type="match status" value="1"/>
</dbReference>
<comment type="caution">
    <text evidence="4">The sequence shown here is derived from an EMBL/GenBank/DDBJ whole genome shotgun (WGS) entry which is preliminary data.</text>
</comment>
<dbReference type="AlphaFoldDB" id="A0A3M9NME6"/>
<organism evidence="4 5">
    <name type="scientific">Hanamia caeni</name>
    <dbReference type="NCBI Taxonomy" id="2294116"/>
    <lineage>
        <taxon>Bacteria</taxon>
        <taxon>Pseudomonadati</taxon>
        <taxon>Bacteroidota</taxon>
        <taxon>Chitinophagia</taxon>
        <taxon>Chitinophagales</taxon>
        <taxon>Chitinophagaceae</taxon>
        <taxon>Hanamia</taxon>
    </lineage>
</organism>
<dbReference type="Gene3D" id="3.40.50.300">
    <property type="entry name" value="P-loop containing nucleotide triphosphate hydrolases"/>
    <property type="match status" value="1"/>
</dbReference>
<dbReference type="RefSeq" id="WP_123119397.1">
    <property type="nucleotide sequence ID" value="NZ_RJJR01000002.1"/>
</dbReference>
<keyword evidence="2" id="KW-0067">ATP-binding</keyword>
<dbReference type="GO" id="GO:0005524">
    <property type="term" value="F:ATP binding"/>
    <property type="evidence" value="ECO:0007669"/>
    <property type="project" value="UniProtKB-KW"/>
</dbReference>
<proteinExistence type="predicted"/>